<evidence type="ECO:0000256" key="1">
    <source>
        <dbReference type="ARBA" id="ARBA00022475"/>
    </source>
</evidence>
<dbReference type="SUPFAM" id="SSF53850">
    <property type="entry name" value="Periplasmic binding protein-like II"/>
    <property type="match status" value="1"/>
</dbReference>
<keyword evidence="8" id="KW-1185">Reference proteome</keyword>
<dbReference type="Gene3D" id="3.40.190.10">
    <property type="entry name" value="Periplasmic binding protein-like II"/>
    <property type="match status" value="1"/>
</dbReference>
<dbReference type="PANTHER" id="PTHR43649">
    <property type="entry name" value="ARABINOSE-BINDING PROTEIN-RELATED"/>
    <property type="match status" value="1"/>
</dbReference>
<accession>A0A081BS74</accession>
<evidence type="ECO:0000256" key="6">
    <source>
        <dbReference type="SAM" id="SignalP"/>
    </source>
</evidence>
<evidence type="ECO:0000256" key="2">
    <source>
        <dbReference type="ARBA" id="ARBA00022729"/>
    </source>
</evidence>
<dbReference type="PANTHER" id="PTHR43649:SF33">
    <property type="entry name" value="POLYGALACTURONAN_RHAMNOGALACTURONAN-BINDING PROTEIN YTCQ"/>
    <property type="match status" value="1"/>
</dbReference>
<dbReference type="AlphaFoldDB" id="A0A081BS74"/>
<evidence type="ECO:0000256" key="4">
    <source>
        <dbReference type="ARBA" id="ARBA00023139"/>
    </source>
</evidence>
<keyword evidence="4" id="KW-0564">Palmitate</keyword>
<evidence type="ECO:0000313" key="7">
    <source>
        <dbReference type="EMBL" id="GAK54255.1"/>
    </source>
</evidence>
<reference evidence="7" key="1">
    <citation type="journal article" date="2015" name="PeerJ">
        <title>First genomic representation of candidate bacterial phylum KSB3 points to enhanced environmental sensing as a trigger of wastewater bulking.</title>
        <authorList>
            <person name="Sekiguchi Y."/>
            <person name="Ohashi A."/>
            <person name="Parks D.H."/>
            <person name="Yamauchi T."/>
            <person name="Tyson G.W."/>
            <person name="Hugenholtz P."/>
        </authorList>
    </citation>
    <scope>NUCLEOTIDE SEQUENCE [LARGE SCALE GENOMIC DNA]</scope>
</reference>
<feature type="signal peptide" evidence="6">
    <location>
        <begin position="1"/>
        <end position="26"/>
    </location>
</feature>
<dbReference type="HOGENOM" id="CLU_031285_2_4_0"/>
<gene>
    <name evidence="7" type="ORF">U14_05534</name>
</gene>
<feature type="chain" id="PRO_5001755290" evidence="6">
    <location>
        <begin position="27"/>
        <end position="430"/>
    </location>
</feature>
<keyword evidence="2 6" id="KW-0732">Signal</keyword>
<organism evidence="7">
    <name type="scientific">Candidatus Moduliflexus flocculans</name>
    <dbReference type="NCBI Taxonomy" id="1499966"/>
    <lineage>
        <taxon>Bacteria</taxon>
        <taxon>Candidatus Moduliflexota</taxon>
        <taxon>Candidatus Moduliflexia</taxon>
        <taxon>Candidatus Moduliflexales</taxon>
        <taxon>Candidatus Moduliflexaceae</taxon>
    </lineage>
</organism>
<dbReference type="Proteomes" id="UP000030700">
    <property type="component" value="Unassembled WGS sequence"/>
</dbReference>
<dbReference type="InterPro" id="IPR006059">
    <property type="entry name" value="SBP"/>
</dbReference>
<protein>
    <submittedName>
        <fullName evidence="7">Extracellular solute-binding protein family 1</fullName>
    </submittedName>
</protein>
<name>A0A081BS74_9BACT</name>
<sequence length="430" mass="48447">MKRVSLLMLVAAIACVLGGYTMVASAADPTEFTFWTFVQFHAQLIEEGAKTWNDLHPDQPIVLKSEVYPYDEMHNKLLIALQSGVGAPDLVDIEISKFPNYLKGNNIQLVPLNDIIEPVKDKFVQARFTIYSKKGQYYGTPYHVGATVMYYNKEILDQAGVDPDKIVTWADFVAAGKQVLEKTSKPMTTVESADIFTQWALISQRKSDFLDVDGKPIMDNQINIEALQFQQDMIFKDKIAMVAPGGNHHMEEYYGFMNQGGAASVMMPMWYMGRFTDYMPDLKGKIIIRPMPKWDADSFRSAGLGGTGTAITNQCKNIELAKAFEAHAKLSEEANIRIWNILGFDPPRWDVWAKLKDQPANKYTDYFGKDIFDILLQVKDEINPVNVGELVPLVKDTYRTTTGNAVLVEKSQTAEEALKQLAEELRAQLD</sequence>
<dbReference type="STRING" id="1499966.U14_05534"/>
<proteinExistence type="predicted"/>
<evidence type="ECO:0000313" key="8">
    <source>
        <dbReference type="Proteomes" id="UP000030700"/>
    </source>
</evidence>
<evidence type="ECO:0000256" key="5">
    <source>
        <dbReference type="ARBA" id="ARBA00023288"/>
    </source>
</evidence>
<keyword evidence="3" id="KW-0472">Membrane</keyword>
<dbReference type="Pfam" id="PF01547">
    <property type="entry name" value="SBP_bac_1"/>
    <property type="match status" value="1"/>
</dbReference>
<dbReference type="PROSITE" id="PS51257">
    <property type="entry name" value="PROKAR_LIPOPROTEIN"/>
    <property type="match status" value="1"/>
</dbReference>
<keyword evidence="1" id="KW-1003">Cell membrane</keyword>
<dbReference type="EMBL" id="DF820461">
    <property type="protein sequence ID" value="GAK54255.1"/>
    <property type="molecule type" value="Genomic_DNA"/>
</dbReference>
<evidence type="ECO:0000256" key="3">
    <source>
        <dbReference type="ARBA" id="ARBA00023136"/>
    </source>
</evidence>
<keyword evidence="5" id="KW-0449">Lipoprotein</keyword>
<dbReference type="InterPro" id="IPR050490">
    <property type="entry name" value="Bact_solute-bd_prot1"/>
</dbReference>